<dbReference type="RefSeq" id="WP_086469320.1">
    <property type="nucleotide sequence ID" value="NZ_FXWK01000001.1"/>
</dbReference>
<dbReference type="OrthoDB" id="9812260at2"/>
<dbReference type="Proteomes" id="UP000194474">
    <property type="component" value="Unassembled WGS sequence"/>
</dbReference>
<name>A0A1Y6EPA9_9HYPH</name>
<feature type="transmembrane region" description="Helical" evidence="3">
    <location>
        <begin position="6"/>
        <end position="26"/>
    </location>
</feature>
<dbReference type="EMBL" id="FXWK01000001">
    <property type="protein sequence ID" value="SMQ64129.1"/>
    <property type="molecule type" value="Genomic_DNA"/>
</dbReference>
<evidence type="ECO:0000259" key="4">
    <source>
        <dbReference type="PROSITE" id="PS50887"/>
    </source>
</evidence>
<evidence type="ECO:0000256" key="1">
    <source>
        <dbReference type="ARBA" id="ARBA00012528"/>
    </source>
</evidence>
<dbReference type="CDD" id="cd01949">
    <property type="entry name" value="GGDEF"/>
    <property type="match status" value="1"/>
</dbReference>
<feature type="domain" description="GGDEF" evidence="4">
    <location>
        <begin position="249"/>
        <end position="380"/>
    </location>
</feature>
<dbReference type="InterPro" id="IPR029787">
    <property type="entry name" value="Nucleotide_cyclase"/>
</dbReference>
<evidence type="ECO:0000313" key="6">
    <source>
        <dbReference type="Proteomes" id="UP000194474"/>
    </source>
</evidence>
<protein>
    <recommendedName>
        <fullName evidence="1">diguanylate cyclase</fullName>
        <ecNumber evidence="1">2.7.7.65</ecNumber>
    </recommendedName>
</protein>
<keyword evidence="3" id="KW-0812">Transmembrane</keyword>
<feature type="transmembrane region" description="Helical" evidence="3">
    <location>
        <begin position="194"/>
        <end position="216"/>
    </location>
</feature>
<dbReference type="InterPro" id="IPR050469">
    <property type="entry name" value="Diguanylate_Cyclase"/>
</dbReference>
<reference evidence="6" key="1">
    <citation type="submission" date="2017-04" db="EMBL/GenBank/DDBJ databases">
        <authorList>
            <person name="Varghese N."/>
            <person name="Submissions S."/>
        </authorList>
    </citation>
    <scope>NUCLEOTIDE SEQUENCE [LARGE SCALE GENOMIC DNA]</scope>
</reference>
<dbReference type="InterPro" id="IPR000160">
    <property type="entry name" value="GGDEF_dom"/>
</dbReference>
<gene>
    <name evidence="5" type="ORF">SAMN06295905_0921</name>
</gene>
<dbReference type="AlphaFoldDB" id="A0A1Y6EPA9"/>
<dbReference type="InterPro" id="IPR043128">
    <property type="entry name" value="Rev_trsase/Diguanyl_cyclase"/>
</dbReference>
<feature type="transmembrane region" description="Helical" evidence="3">
    <location>
        <begin position="38"/>
        <end position="57"/>
    </location>
</feature>
<dbReference type="Pfam" id="PF00990">
    <property type="entry name" value="GGDEF"/>
    <property type="match status" value="1"/>
</dbReference>
<dbReference type="PANTHER" id="PTHR45138:SF9">
    <property type="entry name" value="DIGUANYLATE CYCLASE DGCM-RELATED"/>
    <property type="match status" value="1"/>
</dbReference>
<evidence type="ECO:0000256" key="3">
    <source>
        <dbReference type="SAM" id="Phobius"/>
    </source>
</evidence>
<feature type="transmembrane region" description="Helical" evidence="3">
    <location>
        <begin position="150"/>
        <end position="174"/>
    </location>
</feature>
<comment type="catalytic activity">
    <reaction evidence="2">
        <text>2 GTP = 3',3'-c-di-GMP + 2 diphosphate</text>
        <dbReference type="Rhea" id="RHEA:24898"/>
        <dbReference type="ChEBI" id="CHEBI:33019"/>
        <dbReference type="ChEBI" id="CHEBI:37565"/>
        <dbReference type="ChEBI" id="CHEBI:58805"/>
        <dbReference type="EC" id="2.7.7.65"/>
    </reaction>
</comment>
<dbReference type="PANTHER" id="PTHR45138">
    <property type="entry name" value="REGULATORY COMPONENTS OF SENSORY TRANSDUCTION SYSTEM"/>
    <property type="match status" value="1"/>
</dbReference>
<organism evidence="5 6">
    <name type="scientific">Devosia lucknowensis</name>
    <dbReference type="NCBI Taxonomy" id="1096929"/>
    <lineage>
        <taxon>Bacteria</taxon>
        <taxon>Pseudomonadati</taxon>
        <taxon>Pseudomonadota</taxon>
        <taxon>Alphaproteobacteria</taxon>
        <taxon>Hyphomicrobiales</taxon>
        <taxon>Devosiaceae</taxon>
        <taxon>Devosia</taxon>
    </lineage>
</organism>
<accession>A0A1Y6EPA9</accession>
<dbReference type="GO" id="GO:0052621">
    <property type="term" value="F:diguanylate cyclase activity"/>
    <property type="evidence" value="ECO:0007669"/>
    <property type="project" value="UniProtKB-EC"/>
</dbReference>
<sequence length="385" mass="41395">MSDQFYLALLNPIIALSFSIVVALLWHRWPRHTHFFPLSVAFLYAGLAFITQEWALFSAPGGINYAGNALFFAAVILACVSALLRVKAKVPLWGYGIITVFSLCGFLYFSLVAPSTISRIVLMNCSFIGLSVLTITRMAGAGVRSRADQLFVAVVALGGAISVIRLVMALSGMLPLNSAGGVDRSAYWSSVSGLTPLLSIFIVAVFVFALALEIVADLRQQADHDHLTGLLNRRGFETAASTAMNASRTDGALMIADIDDFKQVNDQFGHAIGDNVIEAVGRALREHGQADFVGRIGGEEFALFFRRASASQLQDIAGAAAAALDMRHIPGLPPGYKLTISIGLHHRQGGETLDQMLVMADRALYRAKASGKNRAVMSPARLKLV</sequence>
<dbReference type="GO" id="GO:0043709">
    <property type="term" value="P:cell adhesion involved in single-species biofilm formation"/>
    <property type="evidence" value="ECO:0007669"/>
    <property type="project" value="TreeGrafter"/>
</dbReference>
<keyword evidence="6" id="KW-1185">Reference proteome</keyword>
<dbReference type="SUPFAM" id="SSF55073">
    <property type="entry name" value="Nucleotide cyclase"/>
    <property type="match status" value="1"/>
</dbReference>
<dbReference type="SMART" id="SM00267">
    <property type="entry name" value="GGDEF"/>
    <property type="match status" value="1"/>
</dbReference>
<evidence type="ECO:0000256" key="2">
    <source>
        <dbReference type="ARBA" id="ARBA00034247"/>
    </source>
</evidence>
<keyword evidence="3" id="KW-1133">Transmembrane helix</keyword>
<dbReference type="GO" id="GO:0005886">
    <property type="term" value="C:plasma membrane"/>
    <property type="evidence" value="ECO:0007669"/>
    <property type="project" value="TreeGrafter"/>
</dbReference>
<feature type="transmembrane region" description="Helical" evidence="3">
    <location>
        <begin position="92"/>
        <end position="111"/>
    </location>
</feature>
<dbReference type="GO" id="GO:1902201">
    <property type="term" value="P:negative regulation of bacterial-type flagellum-dependent cell motility"/>
    <property type="evidence" value="ECO:0007669"/>
    <property type="project" value="TreeGrafter"/>
</dbReference>
<dbReference type="EC" id="2.7.7.65" evidence="1"/>
<evidence type="ECO:0000313" key="5">
    <source>
        <dbReference type="EMBL" id="SMQ64129.1"/>
    </source>
</evidence>
<keyword evidence="3" id="KW-0472">Membrane</keyword>
<dbReference type="NCBIfam" id="TIGR00254">
    <property type="entry name" value="GGDEF"/>
    <property type="match status" value="1"/>
</dbReference>
<dbReference type="PROSITE" id="PS50887">
    <property type="entry name" value="GGDEF"/>
    <property type="match status" value="1"/>
</dbReference>
<proteinExistence type="predicted"/>
<feature type="transmembrane region" description="Helical" evidence="3">
    <location>
        <begin position="63"/>
        <end position="85"/>
    </location>
</feature>
<feature type="transmembrane region" description="Helical" evidence="3">
    <location>
        <begin position="117"/>
        <end position="138"/>
    </location>
</feature>
<dbReference type="Gene3D" id="3.30.70.270">
    <property type="match status" value="1"/>
</dbReference>